<gene>
    <name evidence="1" type="ORF">Cygsa01_00109</name>
</gene>
<sequence length="99" mass="11026">MTKSEAEHKAEALAAELGKGWTPRVWDNLGWHYSAAKCCMCQVHINADRSSYTCYTNASKQFIGRGATPTAAYQDSLNQMEAFIKQLQDELNLIQGTNP</sequence>
<dbReference type="EMBL" id="PP179332">
    <property type="protein sequence ID" value="XAI71155.1"/>
    <property type="molecule type" value="Genomic_DNA"/>
</dbReference>
<name>A0AAU6W4A4_9VIRU</name>
<protein>
    <submittedName>
        <fullName evidence="1">Uncharacterized protein</fullName>
    </submittedName>
</protein>
<reference evidence="1" key="1">
    <citation type="journal article" date="2024" name="J. Gen. Virol.">
        <title>Novel phages of Pseudomonas syringae unveil numerous potential auxiliary metabolic genes.</title>
        <authorList>
            <person name="Feltin C."/>
            <person name="Garneau J.R."/>
            <person name="Morris C.E."/>
            <person name="Berard A."/>
            <person name="Torres-Barcelo C."/>
        </authorList>
    </citation>
    <scope>NUCLEOTIDE SEQUENCE</scope>
</reference>
<organism evidence="1">
    <name type="scientific">Pseudomonas phage Cygsa01</name>
    <dbReference type="NCBI Taxonomy" id="3138529"/>
    <lineage>
        <taxon>Viruses</taxon>
    </lineage>
</organism>
<proteinExistence type="predicted"/>
<accession>A0AAU6W4A4</accession>
<evidence type="ECO:0000313" key="1">
    <source>
        <dbReference type="EMBL" id="XAI71155.1"/>
    </source>
</evidence>